<dbReference type="Proteomes" id="UP000798662">
    <property type="component" value="Chromosome 1"/>
</dbReference>
<reference evidence="1" key="1">
    <citation type="submission" date="2019-11" db="EMBL/GenBank/DDBJ databases">
        <title>Nori genome reveals adaptations in red seaweeds to the harsh intertidal environment.</title>
        <authorList>
            <person name="Wang D."/>
            <person name="Mao Y."/>
        </authorList>
    </citation>
    <scope>NUCLEOTIDE SEQUENCE</scope>
    <source>
        <tissue evidence="1">Gametophyte</tissue>
    </source>
</reference>
<sequence length="257" mass="27195">MAEHTTHVIVVGDPGVGKSTFLNSLVGAATFQSGLSAVQGLTKELQSVVINGTRYSDTPGLDDTRLKKQAAAAIVEAVRLGGEVKLVFLLKMEAGRLCPKHLTTIKIVLDALQNAEIAVDESFGVVFNKLTPGEKNLWTSKMSTADAVNLLTEEIGLTNAKPQLIRFLPNEPALEDADNGVHPERQALVGFIDELKCITVPPGTTIEVDATSIPVVQKEIEARLTAHRRKRDILGEVLVGAVGAFAGGAAATGALLM</sequence>
<name>A0ACC3BTB4_PYRYE</name>
<evidence type="ECO:0000313" key="1">
    <source>
        <dbReference type="EMBL" id="KAK1861158.1"/>
    </source>
</evidence>
<organism evidence="1 2">
    <name type="scientific">Pyropia yezoensis</name>
    <name type="common">Susabi-nori</name>
    <name type="synonym">Porphyra yezoensis</name>
    <dbReference type="NCBI Taxonomy" id="2788"/>
    <lineage>
        <taxon>Eukaryota</taxon>
        <taxon>Rhodophyta</taxon>
        <taxon>Bangiophyceae</taxon>
        <taxon>Bangiales</taxon>
        <taxon>Bangiaceae</taxon>
        <taxon>Pyropia</taxon>
    </lineage>
</organism>
<dbReference type="EMBL" id="CM020618">
    <property type="protein sequence ID" value="KAK1861158.1"/>
    <property type="molecule type" value="Genomic_DNA"/>
</dbReference>
<protein>
    <submittedName>
        <fullName evidence="1">Uncharacterized protein</fullName>
    </submittedName>
</protein>
<evidence type="ECO:0000313" key="2">
    <source>
        <dbReference type="Proteomes" id="UP000798662"/>
    </source>
</evidence>
<keyword evidence="2" id="KW-1185">Reference proteome</keyword>
<accession>A0ACC3BTB4</accession>
<comment type="caution">
    <text evidence="1">The sequence shown here is derived from an EMBL/GenBank/DDBJ whole genome shotgun (WGS) entry which is preliminary data.</text>
</comment>
<proteinExistence type="predicted"/>
<gene>
    <name evidence="1" type="ORF">I4F81_003742</name>
</gene>